<sequence>MVKKSSNPTLPTIQIQECRLHPGGFPYLTPSPTVSPQCHLEMPNLNPVAAVTGRQIFKTEGLQPDLLERKTMEETISNLRNQVKFLEEEKMDLQKDVDYYIKKYGHRRRRRDSKRENFKIEIEEKEEEYCEKEEDSMKEAQEVVNSIPKRRRFHPPESTLEYSYTLDYIFQKSERSSPPNPRPIQFKFGQN</sequence>
<evidence type="ECO:0000313" key="4">
    <source>
        <dbReference type="Proteomes" id="UP000008068"/>
    </source>
</evidence>
<evidence type="ECO:0000256" key="2">
    <source>
        <dbReference type="SAM" id="MobiDB-lite"/>
    </source>
</evidence>
<reference evidence="4" key="1">
    <citation type="submission" date="2011-07" db="EMBL/GenBank/DDBJ databases">
        <authorList>
            <consortium name="Caenorhabditis brenneri Sequencing and Analysis Consortium"/>
            <person name="Wilson R.K."/>
        </authorList>
    </citation>
    <scope>NUCLEOTIDE SEQUENCE [LARGE SCALE GENOMIC DNA]</scope>
    <source>
        <strain evidence="4">PB2801</strain>
    </source>
</reference>
<feature type="region of interest" description="Disordered" evidence="2">
    <location>
        <begin position="172"/>
        <end position="191"/>
    </location>
</feature>
<keyword evidence="4" id="KW-1185">Reference proteome</keyword>
<accession>G0MD46</accession>
<organism evidence="4">
    <name type="scientific">Caenorhabditis brenneri</name>
    <name type="common">Nematode worm</name>
    <dbReference type="NCBI Taxonomy" id="135651"/>
    <lineage>
        <taxon>Eukaryota</taxon>
        <taxon>Metazoa</taxon>
        <taxon>Ecdysozoa</taxon>
        <taxon>Nematoda</taxon>
        <taxon>Chromadorea</taxon>
        <taxon>Rhabditida</taxon>
        <taxon>Rhabditina</taxon>
        <taxon>Rhabditomorpha</taxon>
        <taxon>Rhabditoidea</taxon>
        <taxon>Rhabditidae</taxon>
        <taxon>Peloderinae</taxon>
        <taxon>Caenorhabditis</taxon>
    </lineage>
</organism>
<evidence type="ECO:0000313" key="3">
    <source>
        <dbReference type="EMBL" id="EGT49429.1"/>
    </source>
</evidence>
<dbReference type="HOGENOM" id="CLU_1422607_0_0_1"/>
<protein>
    <submittedName>
        <fullName evidence="3">Uncharacterized protein</fullName>
    </submittedName>
</protein>
<name>G0MD46_CAEBE</name>
<dbReference type="InParanoid" id="G0MD46"/>
<dbReference type="EMBL" id="GL379790">
    <property type="protein sequence ID" value="EGT49429.1"/>
    <property type="molecule type" value="Genomic_DNA"/>
</dbReference>
<gene>
    <name evidence="3" type="ORF">CAEBREN_21750</name>
</gene>
<evidence type="ECO:0000256" key="1">
    <source>
        <dbReference type="SAM" id="Coils"/>
    </source>
</evidence>
<proteinExistence type="predicted"/>
<dbReference type="AlphaFoldDB" id="G0MD46"/>
<keyword evidence="1" id="KW-0175">Coiled coil</keyword>
<feature type="coiled-coil region" evidence="1">
    <location>
        <begin position="69"/>
        <end position="128"/>
    </location>
</feature>
<dbReference type="Proteomes" id="UP000008068">
    <property type="component" value="Unassembled WGS sequence"/>
</dbReference>